<feature type="compositionally biased region" description="Basic residues" evidence="1">
    <location>
        <begin position="186"/>
        <end position="197"/>
    </location>
</feature>
<feature type="region of interest" description="Disordered" evidence="1">
    <location>
        <begin position="173"/>
        <end position="213"/>
    </location>
</feature>
<evidence type="ECO:0000313" key="3">
    <source>
        <dbReference type="Proteomes" id="UP000234474"/>
    </source>
</evidence>
<dbReference type="STRING" id="1392255.A0A2I1BSB8"/>
<keyword evidence="3" id="KW-1185">Reference proteome</keyword>
<gene>
    <name evidence="2" type="ORF">P174DRAFT_479210</name>
</gene>
<protein>
    <submittedName>
        <fullName evidence="2">Uncharacterized protein</fullName>
    </submittedName>
</protein>
<comment type="caution">
    <text evidence="2">The sequence shown here is derived from an EMBL/GenBank/DDBJ whole genome shotgun (WGS) entry which is preliminary data.</text>
</comment>
<dbReference type="OrthoDB" id="4508657at2759"/>
<dbReference type="AlphaFoldDB" id="A0A2I1BSB8"/>
<dbReference type="EMBL" id="MSZS01000020">
    <property type="protein sequence ID" value="PKX88278.1"/>
    <property type="molecule type" value="Genomic_DNA"/>
</dbReference>
<name>A0A2I1BSB8_ASPN1</name>
<dbReference type="OMA" id="GHRTQPS"/>
<feature type="compositionally biased region" description="Low complexity" evidence="1">
    <location>
        <begin position="198"/>
        <end position="212"/>
    </location>
</feature>
<evidence type="ECO:0000313" key="2">
    <source>
        <dbReference type="EMBL" id="PKX88278.1"/>
    </source>
</evidence>
<feature type="region of interest" description="Disordered" evidence="1">
    <location>
        <begin position="356"/>
        <end position="378"/>
    </location>
</feature>
<organism evidence="2 3">
    <name type="scientific">Aspergillus novofumigatus (strain IBT 16806)</name>
    <dbReference type="NCBI Taxonomy" id="1392255"/>
    <lineage>
        <taxon>Eukaryota</taxon>
        <taxon>Fungi</taxon>
        <taxon>Dikarya</taxon>
        <taxon>Ascomycota</taxon>
        <taxon>Pezizomycotina</taxon>
        <taxon>Eurotiomycetes</taxon>
        <taxon>Eurotiomycetidae</taxon>
        <taxon>Eurotiales</taxon>
        <taxon>Aspergillaceae</taxon>
        <taxon>Aspergillus</taxon>
        <taxon>Aspergillus subgen. Fumigati</taxon>
    </lineage>
</organism>
<evidence type="ECO:0000256" key="1">
    <source>
        <dbReference type="SAM" id="MobiDB-lite"/>
    </source>
</evidence>
<feature type="region of interest" description="Disordered" evidence="1">
    <location>
        <begin position="235"/>
        <end position="296"/>
    </location>
</feature>
<reference evidence="3" key="1">
    <citation type="journal article" date="2018" name="Proc. Natl. Acad. Sci. U.S.A.">
        <title>Linking secondary metabolites to gene clusters through genome sequencing of six diverse Aspergillus species.</title>
        <authorList>
            <person name="Kaerboelling I."/>
            <person name="Vesth T.C."/>
            <person name="Frisvad J.C."/>
            <person name="Nybo J.L."/>
            <person name="Theobald S."/>
            <person name="Kuo A."/>
            <person name="Bowyer P."/>
            <person name="Matsuda Y."/>
            <person name="Mondo S."/>
            <person name="Lyhne E.K."/>
            <person name="Kogle M.E."/>
            <person name="Clum A."/>
            <person name="Lipzen A."/>
            <person name="Salamov A."/>
            <person name="Ngan C.Y."/>
            <person name="Daum C."/>
            <person name="Chiniquy J."/>
            <person name="Barry K."/>
            <person name="LaButti K."/>
            <person name="Haridas S."/>
            <person name="Simmons B.A."/>
            <person name="Magnuson J.K."/>
            <person name="Mortensen U.H."/>
            <person name="Larsen T.O."/>
            <person name="Grigoriev I.V."/>
            <person name="Baker S.E."/>
            <person name="Andersen M.R."/>
        </authorList>
    </citation>
    <scope>NUCLEOTIDE SEQUENCE [LARGE SCALE GENOMIC DNA]</scope>
    <source>
        <strain evidence="3">IBT 16806</strain>
    </source>
</reference>
<accession>A0A2I1BSB8</accession>
<dbReference type="VEuPathDB" id="FungiDB:P174DRAFT_479210"/>
<feature type="region of interest" description="Disordered" evidence="1">
    <location>
        <begin position="82"/>
        <end position="144"/>
    </location>
</feature>
<proteinExistence type="predicted"/>
<sequence length="378" mass="40759">MHTGVCVYGWMDATWRAMPTYVETDDHVRVSTSVRIWRARLSGADKGARRPTGHPRGARARPIPTPVSVCLYKCLSMARAPACRSAPQGPPPTGHRPTLHQPSAPDPAPARRLPPRQLGQPTGRRPPHRAPTCAPPPPSLPRPLARARTLPVLAGAGPPVPMTVRARAALCSLRARAPRPNSPRPRPPRPPRARLRRPFPYTYPPTSTGPPSCGQTFPGPKVVPGEAHFRWQTARLPRGHVPRPTGHRPSSPGGGARGPLLPVRARARPSRTANWRGPMEGGDPREPVVAGPPRLRRRVSGPLQAPGAAGPVGGRCLPTNLAKDRADAQRLVATRLLDRLHDPLGHFSRLQRIHPARGDIAIRQPAPGVSPREPSPAC</sequence>
<dbReference type="Proteomes" id="UP000234474">
    <property type="component" value="Unassembled WGS sequence"/>
</dbReference>